<evidence type="ECO:0000256" key="5">
    <source>
        <dbReference type="ARBA" id="ARBA00022833"/>
    </source>
</evidence>
<reference evidence="10 11" key="1">
    <citation type="submission" date="2018-09" db="EMBL/GenBank/DDBJ databases">
        <title>Genomic Encyclopedia of Archaeal and Bacterial Type Strains, Phase II (KMG-II): from individual species to whole genera.</title>
        <authorList>
            <person name="Goeker M."/>
        </authorList>
    </citation>
    <scope>NUCLEOTIDE SEQUENCE [LARGE SCALE GENOMIC DNA]</scope>
    <source>
        <strain evidence="10 11">DSM 17008</strain>
    </source>
</reference>
<dbReference type="InterPro" id="IPR017850">
    <property type="entry name" value="Alkaline_phosphatase_core_sf"/>
</dbReference>
<evidence type="ECO:0000256" key="9">
    <source>
        <dbReference type="RuleBase" id="RU003946"/>
    </source>
</evidence>
<sequence>MKSIPHRLKSVAALGLGTSIILSSGTGAYASMPDDNGNAPAHSQKEKPEEVENIIYMIPDGFDAAYATNYRHFKGEEAPVWDEFLTGMMKTDSADNLVTDSAAAGTAMARGVKTENGMIGMTPEGDSPDSILEKSGDAGKSTGLVATSTITHATPAVFGSSVEDRNNEAAIAPQLLENVDVLMGGGRNMFLPESEGGEQEQDNLIEKAEADGFTYTENLNDIQASEEEKILGLFHEEAMSPELERPEEQPSISEMTTSAIQSLEKDEDGFFLMVEGSQIDWAGHAHDAAWAMTDTEAFEMAVQEAVDYAEAEGNTLVVVAGDHETGGMTVGGYDEYMAKPDVLRDVTATGNKMASELNDDASNAAEVLSTFTGIDITDEEAERIQNAEDEETRASEINSIVSEYAYVGWGTSQHTGTDVPLYAYGAGSEEFTGLLDNTELPEKMSALIGQ</sequence>
<feature type="binding site" evidence="8">
    <location>
        <position position="322"/>
    </location>
    <ligand>
        <name>Zn(2+)</name>
        <dbReference type="ChEBI" id="CHEBI:29105"/>
        <label>2</label>
    </ligand>
</feature>
<dbReference type="GO" id="GO:0004035">
    <property type="term" value="F:alkaline phosphatase activity"/>
    <property type="evidence" value="ECO:0007669"/>
    <property type="project" value="TreeGrafter"/>
</dbReference>
<evidence type="ECO:0000313" key="11">
    <source>
        <dbReference type="Proteomes" id="UP000285120"/>
    </source>
</evidence>
<dbReference type="EMBL" id="RAPK01000006">
    <property type="protein sequence ID" value="RKD75917.1"/>
    <property type="molecule type" value="Genomic_DNA"/>
</dbReference>
<comment type="caution">
    <text evidence="10">The sequence shown here is derived from an EMBL/GenBank/DDBJ whole genome shotgun (WGS) entry which is preliminary data.</text>
</comment>
<dbReference type="GO" id="GO:0046872">
    <property type="term" value="F:metal ion binding"/>
    <property type="evidence" value="ECO:0007669"/>
    <property type="project" value="UniProtKB-KW"/>
</dbReference>
<evidence type="ECO:0000256" key="3">
    <source>
        <dbReference type="ARBA" id="ARBA00022723"/>
    </source>
</evidence>
<dbReference type="InterPro" id="IPR001952">
    <property type="entry name" value="Alkaline_phosphatase"/>
</dbReference>
<keyword evidence="4" id="KW-0378">Hydrolase</keyword>
<feature type="binding site" evidence="8">
    <location>
        <position position="275"/>
    </location>
    <ligand>
        <name>Mg(2+)</name>
        <dbReference type="ChEBI" id="CHEBI:18420"/>
    </ligand>
</feature>
<dbReference type="AlphaFoldDB" id="A0A419V773"/>
<evidence type="ECO:0000256" key="2">
    <source>
        <dbReference type="ARBA" id="ARBA00022553"/>
    </source>
</evidence>
<evidence type="ECO:0000313" key="10">
    <source>
        <dbReference type="EMBL" id="RKD75917.1"/>
    </source>
</evidence>
<dbReference type="InterPro" id="IPR018299">
    <property type="entry name" value="Alkaline_phosphatase_AS"/>
</dbReference>
<protein>
    <submittedName>
        <fullName evidence="10">Alkaline phosphatase</fullName>
    </submittedName>
</protein>
<proteinExistence type="inferred from homology"/>
<feature type="binding site" evidence="8">
    <location>
        <position position="152"/>
    </location>
    <ligand>
        <name>Mg(2+)</name>
        <dbReference type="ChEBI" id="CHEBI:18420"/>
    </ligand>
</feature>
<evidence type="ECO:0000256" key="1">
    <source>
        <dbReference type="ARBA" id="ARBA00005984"/>
    </source>
</evidence>
<keyword evidence="2" id="KW-0597">Phosphoprotein</keyword>
<comment type="cofactor">
    <cofactor evidence="8">
        <name>Mg(2+)</name>
        <dbReference type="ChEBI" id="CHEBI:18420"/>
    </cofactor>
    <text evidence="8">Binds 1 Mg(2+) ion.</text>
</comment>
<gene>
    <name evidence="10" type="ORF">ATL39_0127</name>
</gene>
<name>A0A419V773_9BACL</name>
<comment type="similarity">
    <text evidence="1 9">Belongs to the alkaline phosphatase family.</text>
</comment>
<accession>A0A419V773</accession>
<evidence type="ECO:0000256" key="7">
    <source>
        <dbReference type="PIRSR" id="PIRSR601952-1"/>
    </source>
</evidence>
<dbReference type="Gene3D" id="3.40.720.10">
    <property type="entry name" value="Alkaline Phosphatase, subunit A"/>
    <property type="match status" value="1"/>
</dbReference>
<feature type="binding site" evidence="8">
    <location>
        <position position="60"/>
    </location>
    <ligand>
        <name>Zn(2+)</name>
        <dbReference type="ChEBI" id="CHEBI:29105"/>
        <label>2</label>
    </ligand>
</feature>
<dbReference type="RefSeq" id="WP_245960886.1">
    <property type="nucleotide sequence ID" value="NZ_RAPK01000006.1"/>
</dbReference>
<evidence type="ECO:0000256" key="8">
    <source>
        <dbReference type="PIRSR" id="PIRSR601952-2"/>
    </source>
</evidence>
<dbReference type="CDD" id="cd16012">
    <property type="entry name" value="ALP"/>
    <property type="match status" value="1"/>
</dbReference>
<feature type="binding site" evidence="8">
    <location>
        <position position="154"/>
    </location>
    <ligand>
        <name>Mg(2+)</name>
        <dbReference type="ChEBI" id="CHEBI:18420"/>
    </ligand>
</feature>
<organism evidence="10 11">
    <name type="scientific">Sinobaca qinghaiensis</name>
    <dbReference type="NCBI Taxonomy" id="342944"/>
    <lineage>
        <taxon>Bacteria</taxon>
        <taxon>Bacillati</taxon>
        <taxon>Bacillota</taxon>
        <taxon>Bacilli</taxon>
        <taxon>Bacillales</taxon>
        <taxon>Sporolactobacillaceae</taxon>
        <taxon>Sinobaca</taxon>
    </lineage>
</organism>
<keyword evidence="11" id="KW-1185">Reference proteome</keyword>
<dbReference type="PROSITE" id="PS00123">
    <property type="entry name" value="ALKALINE_PHOSPHATASE"/>
    <property type="match status" value="1"/>
</dbReference>
<keyword evidence="6 8" id="KW-0460">Magnesium</keyword>
<dbReference type="SMART" id="SM00098">
    <property type="entry name" value="alkPPc"/>
    <property type="match status" value="1"/>
</dbReference>
<keyword evidence="5 8" id="KW-0862">Zinc</keyword>
<feature type="binding site" evidence="8">
    <location>
        <position position="280"/>
    </location>
    <ligand>
        <name>Zn(2+)</name>
        <dbReference type="ChEBI" id="CHEBI:29105"/>
        <label>2</label>
    </ligand>
</feature>
<dbReference type="PANTHER" id="PTHR11596:SF5">
    <property type="entry name" value="ALKALINE PHOSPHATASE"/>
    <property type="match status" value="1"/>
</dbReference>
<dbReference type="SUPFAM" id="SSF53649">
    <property type="entry name" value="Alkaline phosphatase-like"/>
    <property type="match status" value="1"/>
</dbReference>
<comment type="cofactor">
    <cofactor evidence="8">
        <name>Zn(2+)</name>
        <dbReference type="ChEBI" id="CHEBI:29105"/>
    </cofactor>
    <text evidence="8">Binds 2 Zn(2+) ions.</text>
</comment>
<dbReference type="PANTHER" id="PTHR11596">
    <property type="entry name" value="ALKALINE PHOSPHATASE"/>
    <property type="match status" value="1"/>
</dbReference>
<feature type="binding site" evidence="8">
    <location>
        <position position="414"/>
    </location>
    <ligand>
        <name>Zn(2+)</name>
        <dbReference type="ChEBI" id="CHEBI:29105"/>
        <label>2</label>
    </ligand>
</feature>
<dbReference type="Proteomes" id="UP000285120">
    <property type="component" value="Unassembled WGS sequence"/>
</dbReference>
<dbReference type="Gene3D" id="1.10.60.40">
    <property type="match status" value="1"/>
</dbReference>
<feature type="binding site" evidence="8">
    <location>
        <position position="323"/>
    </location>
    <ligand>
        <name>Zn(2+)</name>
        <dbReference type="ChEBI" id="CHEBI:29105"/>
        <label>2</label>
    </ligand>
</feature>
<evidence type="ECO:0000256" key="6">
    <source>
        <dbReference type="ARBA" id="ARBA00022842"/>
    </source>
</evidence>
<feature type="active site" description="Phosphoserine intermediate" evidence="7">
    <location>
        <position position="101"/>
    </location>
</feature>
<keyword evidence="3 8" id="KW-0479">Metal-binding</keyword>
<dbReference type="PRINTS" id="PR00113">
    <property type="entry name" value="ALKPHPHTASE"/>
</dbReference>
<dbReference type="Pfam" id="PF00245">
    <property type="entry name" value="Alk_phosphatase"/>
    <property type="match status" value="1"/>
</dbReference>
<evidence type="ECO:0000256" key="4">
    <source>
        <dbReference type="ARBA" id="ARBA00022801"/>
    </source>
</evidence>
<feature type="binding site" evidence="8">
    <location>
        <position position="284"/>
    </location>
    <ligand>
        <name>Zn(2+)</name>
        <dbReference type="ChEBI" id="CHEBI:29105"/>
        <label>2</label>
    </ligand>
</feature>
<feature type="binding site" evidence="8">
    <location>
        <position position="60"/>
    </location>
    <ligand>
        <name>Mg(2+)</name>
        <dbReference type="ChEBI" id="CHEBI:18420"/>
    </ligand>
</feature>